<dbReference type="EMBL" id="QRBI01000093">
    <property type="protein sequence ID" value="RMC20906.1"/>
    <property type="molecule type" value="Genomic_DNA"/>
</dbReference>
<feature type="compositionally biased region" description="Basic and acidic residues" evidence="1">
    <location>
        <begin position="95"/>
        <end position="111"/>
    </location>
</feature>
<organism evidence="2 3">
    <name type="scientific">Hirundo rustica rustica</name>
    <dbReference type="NCBI Taxonomy" id="333673"/>
    <lineage>
        <taxon>Eukaryota</taxon>
        <taxon>Metazoa</taxon>
        <taxon>Chordata</taxon>
        <taxon>Craniata</taxon>
        <taxon>Vertebrata</taxon>
        <taxon>Euteleostomi</taxon>
        <taxon>Archelosauria</taxon>
        <taxon>Archosauria</taxon>
        <taxon>Dinosauria</taxon>
        <taxon>Saurischia</taxon>
        <taxon>Theropoda</taxon>
        <taxon>Coelurosauria</taxon>
        <taxon>Aves</taxon>
        <taxon>Neognathae</taxon>
        <taxon>Neoaves</taxon>
        <taxon>Telluraves</taxon>
        <taxon>Australaves</taxon>
        <taxon>Passeriformes</taxon>
        <taxon>Sylvioidea</taxon>
        <taxon>Hirundinidae</taxon>
        <taxon>Hirundo</taxon>
    </lineage>
</organism>
<feature type="compositionally biased region" description="Basic and acidic residues" evidence="1">
    <location>
        <begin position="59"/>
        <end position="69"/>
    </location>
</feature>
<proteinExistence type="predicted"/>
<evidence type="ECO:0000256" key="1">
    <source>
        <dbReference type="SAM" id="MobiDB-lite"/>
    </source>
</evidence>
<sequence length="111" mass="12274">MDWGFEEPEAVLGHRATCGKSSFCRNLLPGKKAAALEHPQGLLPGDGLTTPGFPGSTEGVRRSNRDRNRVYQGRRLIGGAPPRQNQKSYLAGGSESRHQIVIDYEHEEKFQ</sequence>
<evidence type="ECO:0000313" key="3">
    <source>
        <dbReference type="Proteomes" id="UP000269221"/>
    </source>
</evidence>
<comment type="caution">
    <text evidence="2">The sequence shown here is derived from an EMBL/GenBank/DDBJ whole genome shotgun (WGS) entry which is preliminary data.</text>
</comment>
<feature type="region of interest" description="Disordered" evidence="1">
    <location>
        <begin position="38"/>
        <end position="111"/>
    </location>
</feature>
<keyword evidence="3" id="KW-1185">Reference proteome</keyword>
<dbReference type="OrthoDB" id="2012278at2759"/>
<feature type="compositionally biased region" description="Low complexity" evidence="1">
    <location>
        <begin position="41"/>
        <end position="55"/>
    </location>
</feature>
<gene>
    <name evidence="2" type="ORF">DUI87_01759</name>
</gene>
<protein>
    <submittedName>
        <fullName evidence="2">Uncharacterized protein</fullName>
    </submittedName>
</protein>
<dbReference type="Proteomes" id="UP000269221">
    <property type="component" value="Unassembled WGS sequence"/>
</dbReference>
<accession>A0A3M0L7E8</accession>
<dbReference type="AlphaFoldDB" id="A0A3M0L7E8"/>
<name>A0A3M0L7E8_HIRRU</name>
<reference evidence="2 3" key="1">
    <citation type="submission" date="2018-07" db="EMBL/GenBank/DDBJ databases">
        <title>A high quality draft genome assembly of the barn swallow (H. rustica rustica).</title>
        <authorList>
            <person name="Formenti G."/>
            <person name="Chiara M."/>
            <person name="Poveda L."/>
            <person name="Francoijs K.-J."/>
            <person name="Bonisoli-Alquati A."/>
            <person name="Canova L."/>
            <person name="Gianfranceschi L."/>
            <person name="Horner D.S."/>
            <person name="Saino N."/>
        </authorList>
    </citation>
    <scope>NUCLEOTIDE SEQUENCE [LARGE SCALE GENOMIC DNA]</scope>
    <source>
        <strain evidence="2">Chelidonia</strain>
        <tissue evidence="2">Blood</tissue>
    </source>
</reference>
<evidence type="ECO:0000313" key="2">
    <source>
        <dbReference type="EMBL" id="RMC20906.1"/>
    </source>
</evidence>